<protein>
    <submittedName>
        <fullName evidence="1">Uncharacterized protein</fullName>
    </submittedName>
</protein>
<dbReference type="Proteomes" id="UP000254799">
    <property type="component" value="Unassembled WGS sequence"/>
</dbReference>
<evidence type="ECO:0000313" key="1">
    <source>
        <dbReference type="EMBL" id="STT53091.1"/>
    </source>
</evidence>
<dbReference type="AlphaFoldDB" id="A0A377WIE9"/>
<sequence>MQPLTGGKRREILGLKEQVGARTDHKGKGALPVAIEIDHHRGGALRRIEAHIVHIHLLLRQGCDA</sequence>
<evidence type="ECO:0000313" key="2">
    <source>
        <dbReference type="Proteomes" id="UP000254799"/>
    </source>
</evidence>
<accession>A0A377WIE9</accession>
<dbReference type="EMBL" id="UGLC01000002">
    <property type="protein sequence ID" value="STT53091.1"/>
    <property type="molecule type" value="Genomic_DNA"/>
</dbReference>
<gene>
    <name evidence="1" type="ORF">NCTC8849_01644</name>
</gene>
<reference evidence="1 2" key="1">
    <citation type="submission" date="2018-06" db="EMBL/GenBank/DDBJ databases">
        <authorList>
            <consortium name="Pathogen Informatics"/>
            <person name="Doyle S."/>
        </authorList>
    </citation>
    <scope>NUCLEOTIDE SEQUENCE [LARGE SCALE GENOMIC DNA]</scope>
    <source>
        <strain evidence="1 2">NCTC8849</strain>
    </source>
</reference>
<organism evidence="1 2">
    <name type="scientific">Klebsiella pneumoniae</name>
    <dbReference type="NCBI Taxonomy" id="573"/>
    <lineage>
        <taxon>Bacteria</taxon>
        <taxon>Pseudomonadati</taxon>
        <taxon>Pseudomonadota</taxon>
        <taxon>Gammaproteobacteria</taxon>
        <taxon>Enterobacterales</taxon>
        <taxon>Enterobacteriaceae</taxon>
        <taxon>Klebsiella/Raoultella group</taxon>
        <taxon>Klebsiella</taxon>
        <taxon>Klebsiella pneumoniae complex</taxon>
    </lineage>
</organism>
<proteinExistence type="predicted"/>
<name>A0A377WIE9_KLEPN</name>